<dbReference type="PANTHER" id="PTHR12526">
    <property type="entry name" value="GLYCOSYLTRANSFERASE"/>
    <property type="match status" value="1"/>
</dbReference>
<evidence type="ECO:0000256" key="3">
    <source>
        <dbReference type="ARBA" id="ARBA00022679"/>
    </source>
</evidence>
<organism evidence="5 6">
    <name type="scientific">Azospirillum oleiclasticum</name>
    <dbReference type="NCBI Taxonomy" id="2735135"/>
    <lineage>
        <taxon>Bacteria</taxon>
        <taxon>Pseudomonadati</taxon>
        <taxon>Pseudomonadota</taxon>
        <taxon>Alphaproteobacteria</taxon>
        <taxon>Rhodospirillales</taxon>
        <taxon>Azospirillaceae</taxon>
        <taxon>Azospirillum</taxon>
    </lineage>
</organism>
<dbReference type="EMBL" id="JABFDB010000032">
    <property type="protein sequence ID" value="NYZ23889.1"/>
    <property type="molecule type" value="Genomic_DNA"/>
</dbReference>
<keyword evidence="6" id="KW-1185">Reference proteome</keyword>
<dbReference type="Gene3D" id="3.40.50.2000">
    <property type="entry name" value="Glycogen Phosphorylase B"/>
    <property type="match status" value="2"/>
</dbReference>
<dbReference type="Pfam" id="PF13692">
    <property type="entry name" value="Glyco_trans_1_4"/>
    <property type="match status" value="1"/>
</dbReference>
<evidence type="ECO:0000256" key="2">
    <source>
        <dbReference type="ARBA" id="ARBA00022676"/>
    </source>
</evidence>
<reference evidence="5 6" key="1">
    <citation type="submission" date="2020-05" db="EMBL/GenBank/DDBJ databases">
        <title>Azospirillum oleiclasticum sp. nov, a nitrogen-fixing and heavy crude oil-emulsifying bacterium isolated from the crude oil of Yumen Oilfield.</title>
        <authorList>
            <person name="Wu D."/>
            <person name="Cai M."/>
            <person name="Zhang X."/>
        </authorList>
    </citation>
    <scope>NUCLEOTIDE SEQUENCE [LARGE SCALE GENOMIC DNA]</scope>
    <source>
        <strain evidence="5 6">ROY-1-1-2</strain>
    </source>
</reference>
<evidence type="ECO:0000313" key="6">
    <source>
        <dbReference type="Proteomes" id="UP000584642"/>
    </source>
</evidence>
<accession>A0ABX2TI93</accession>
<evidence type="ECO:0000259" key="4">
    <source>
        <dbReference type="Pfam" id="PF13579"/>
    </source>
</evidence>
<dbReference type="CDD" id="cd03801">
    <property type="entry name" value="GT4_PimA-like"/>
    <property type="match status" value="1"/>
</dbReference>
<keyword evidence="2" id="KW-0328">Glycosyltransferase</keyword>
<dbReference type="PANTHER" id="PTHR12526:SF640">
    <property type="entry name" value="COLANIC ACID BIOSYNTHESIS GLYCOSYLTRANSFERASE WCAL-RELATED"/>
    <property type="match status" value="1"/>
</dbReference>
<dbReference type="SUPFAM" id="SSF53756">
    <property type="entry name" value="UDP-Glycosyltransferase/glycogen phosphorylase"/>
    <property type="match status" value="1"/>
</dbReference>
<evidence type="ECO:0000256" key="1">
    <source>
        <dbReference type="ARBA" id="ARBA00009481"/>
    </source>
</evidence>
<protein>
    <submittedName>
        <fullName evidence="5">Glycosyltransferase family 4 protein</fullName>
    </submittedName>
</protein>
<proteinExistence type="inferred from homology"/>
<feature type="domain" description="Glycosyltransferase subfamily 4-like N-terminal" evidence="4">
    <location>
        <begin position="28"/>
        <end position="174"/>
    </location>
</feature>
<sequence length="370" mass="39000">MTIDTAARPLSARRARRVLVLGPDPVAQGGVAAVIGTLLDGWPAEEDAPAPRLLATAVDGGKGRKLGAGLSALARFVGLAATRRVDLAHIHFAAKASFYRKSVFILLAAALGLPVVGHAHSGLFPGFYRSRGALGRAYVRLVLNRLDRLVVLSEEWSAFYRGLYSRSEPVVVPNPAAIPERLESPPAKAGPVLLSLGRLGKGKGTYDILAAIPAILERHSNAEFHFGGDGEVEEVRRLAASAPWGDRVRLLGWVSGAGKEAALRDADVFLLPSYAEGLPMALLEAMGHGIPVVTTPVGGIPQAVSDGVNGVLVPPGDVGALTTAILGLLDDPERAAAMGAAGRRTAIERYDLGRIRARLSALYDEVLRRR</sequence>
<comment type="caution">
    <text evidence="5">The sequence shown here is derived from an EMBL/GenBank/DDBJ whole genome shotgun (WGS) entry which is preliminary data.</text>
</comment>
<dbReference type="Proteomes" id="UP000584642">
    <property type="component" value="Unassembled WGS sequence"/>
</dbReference>
<gene>
    <name evidence="5" type="ORF">HND93_29660</name>
</gene>
<dbReference type="RefSeq" id="WP_180285664.1">
    <property type="nucleotide sequence ID" value="NZ_JABFDB010000032.1"/>
</dbReference>
<evidence type="ECO:0000313" key="5">
    <source>
        <dbReference type="EMBL" id="NYZ23889.1"/>
    </source>
</evidence>
<comment type="similarity">
    <text evidence="1">Belongs to the glycosyltransferase group 1 family. Glycosyltransferase 4 subfamily.</text>
</comment>
<dbReference type="InterPro" id="IPR028098">
    <property type="entry name" value="Glyco_trans_4-like_N"/>
</dbReference>
<name>A0ABX2TI93_9PROT</name>
<keyword evidence="3" id="KW-0808">Transferase</keyword>
<dbReference type="Pfam" id="PF13579">
    <property type="entry name" value="Glyco_trans_4_4"/>
    <property type="match status" value="1"/>
</dbReference>